<dbReference type="InterPro" id="IPR013785">
    <property type="entry name" value="Aldolase_TIM"/>
</dbReference>
<keyword evidence="2" id="KW-0784">Thiamine biosynthesis</keyword>
<comment type="pathway">
    <text evidence="1">Cofactor biosynthesis; thiamine diphosphate biosynthesis.</text>
</comment>
<dbReference type="AlphaFoldDB" id="X0UY80"/>
<dbReference type="Pfam" id="PF17792">
    <property type="entry name" value="ThiD2"/>
    <property type="match status" value="1"/>
</dbReference>
<name>X0UY80_9ZZZZ</name>
<dbReference type="Gene3D" id="3.20.20.70">
    <property type="entry name" value="Aldolase class I"/>
    <property type="match status" value="1"/>
</dbReference>
<dbReference type="InterPro" id="IPR041397">
    <property type="entry name" value="ThiD2"/>
</dbReference>
<accession>X0UY80</accession>
<dbReference type="InterPro" id="IPR036206">
    <property type="entry name" value="ThiamineP_synth_sf"/>
</dbReference>
<comment type="caution">
    <text evidence="5">The sequence shown here is derived from an EMBL/GenBank/DDBJ whole genome shotgun (WGS) entry which is preliminary data.</text>
</comment>
<evidence type="ECO:0000259" key="3">
    <source>
        <dbReference type="Pfam" id="PF02581"/>
    </source>
</evidence>
<dbReference type="SUPFAM" id="SSF51391">
    <property type="entry name" value="Thiamin phosphate synthase"/>
    <property type="match status" value="1"/>
</dbReference>
<dbReference type="PANTHER" id="PTHR20857">
    <property type="entry name" value="THIAMINE-PHOSPHATE PYROPHOSPHORYLASE"/>
    <property type="match status" value="1"/>
</dbReference>
<dbReference type="GO" id="GO:0009228">
    <property type="term" value="P:thiamine biosynthetic process"/>
    <property type="evidence" value="ECO:0007669"/>
    <property type="project" value="UniProtKB-KW"/>
</dbReference>
<feature type="non-terminal residue" evidence="5">
    <location>
        <position position="273"/>
    </location>
</feature>
<feature type="non-terminal residue" evidence="5">
    <location>
        <position position="1"/>
    </location>
</feature>
<dbReference type="CDD" id="cd00564">
    <property type="entry name" value="TMP_TenI"/>
    <property type="match status" value="1"/>
</dbReference>
<evidence type="ECO:0008006" key="6">
    <source>
        <dbReference type="Google" id="ProtNLM"/>
    </source>
</evidence>
<dbReference type="Pfam" id="PF02581">
    <property type="entry name" value="TMP-TENI"/>
    <property type="match status" value="1"/>
</dbReference>
<evidence type="ECO:0000256" key="2">
    <source>
        <dbReference type="ARBA" id="ARBA00022977"/>
    </source>
</evidence>
<dbReference type="GO" id="GO:0004789">
    <property type="term" value="F:thiamine-phosphate diphosphorylase activity"/>
    <property type="evidence" value="ECO:0007669"/>
    <property type="project" value="TreeGrafter"/>
</dbReference>
<feature type="domain" description="ThiD2" evidence="4">
    <location>
        <begin position="1"/>
        <end position="119"/>
    </location>
</feature>
<reference evidence="5" key="1">
    <citation type="journal article" date="2014" name="Front. Microbiol.">
        <title>High frequency of phylogenetically diverse reductive dehalogenase-homologous genes in deep subseafloor sedimentary metagenomes.</title>
        <authorList>
            <person name="Kawai M."/>
            <person name="Futagami T."/>
            <person name="Toyoda A."/>
            <person name="Takaki Y."/>
            <person name="Nishi S."/>
            <person name="Hori S."/>
            <person name="Arai W."/>
            <person name="Tsubouchi T."/>
            <person name="Morono Y."/>
            <person name="Uchiyama I."/>
            <person name="Ito T."/>
            <person name="Fujiyama A."/>
            <person name="Inagaki F."/>
            <person name="Takami H."/>
        </authorList>
    </citation>
    <scope>NUCLEOTIDE SEQUENCE</scope>
    <source>
        <strain evidence="5">Expedition CK06-06</strain>
    </source>
</reference>
<sequence length="273" mass="29296">ANFNRAREASRVVEEFCRFVLNSSPLTERAKKLRHELSASIGTLDAGRLISGRDTLGDVGVGKTVEKQLTRGSLADCFTAGCKRLTEALRALAEVIRIDNEPVAATMEKLRYDAYTLEKDIVIFSDTSAKFKSVRLYIVITSNLPAEVISLAHKCAAGGADCIQLRAKDVEDDRFFALAVEFVKICKDAGIVSIINDRADIAVAAGADGVHLGQNDLPVEQARKLQLAPLIIGKSTHSLKQLRAACDEGPTYVGLGPVFATATKPSAPAVGLE</sequence>
<dbReference type="InterPro" id="IPR022998">
    <property type="entry name" value="ThiamineP_synth_TenI"/>
</dbReference>
<evidence type="ECO:0000313" key="5">
    <source>
        <dbReference type="EMBL" id="GAG05258.1"/>
    </source>
</evidence>
<dbReference type="GO" id="GO:0005737">
    <property type="term" value="C:cytoplasm"/>
    <property type="evidence" value="ECO:0007669"/>
    <property type="project" value="TreeGrafter"/>
</dbReference>
<gene>
    <name evidence="5" type="ORF">S01H1_32702</name>
</gene>
<organism evidence="5">
    <name type="scientific">marine sediment metagenome</name>
    <dbReference type="NCBI Taxonomy" id="412755"/>
    <lineage>
        <taxon>unclassified sequences</taxon>
        <taxon>metagenomes</taxon>
        <taxon>ecological metagenomes</taxon>
    </lineage>
</organism>
<protein>
    <recommendedName>
        <fullName evidence="6">Thiamine phosphate synthase</fullName>
    </recommendedName>
</protein>
<evidence type="ECO:0000256" key="1">
    <source>
        <dbReference type="ARBA" id="ARBA00004948"/>
    </source>
</evidence>
<feature type="domain" description="Thiamine phosphate synthase/TenI" evidence="3">
    <location>
        <begin position="136"/>
        <end position="273"/>
    </location>
</feature>
<proteinExistence type="predicted"/>
<evidence type="ECO:0000259" key="4">
    <source>
        <dbReference type="Pfam" id="PF17792"/>
    </source>
</evidence>
<dbReference type="PANTHER" id="PTHR20857:SF15">
    <property type="entry name" value="THIAMINE-PHOSPHATE SYNTHASE"/>
    <property type="match status" value="1"/>
</dbReference>
<dbReference type="EMBL" id="BARS01020264">
    <property type="protein sequence ID" value="GAG05258.1"/>
    <property type="molecule type" value="Genomic_DNA"/>
</dbReference>